<dbReference type="GO" id="GO:0005576">
    <property type="term" value="C:extracellular region"/>
    <property type="evidence" value="ECO:0007669"/>
    <property type="project" value="UniProtKB-SubCell"/>
</dbReference>
<dbReference type="InterPro" id="IPR033905">
    <property type="entry name" value="Secretory_peroxidase"/>
</dbReference>
<proteinExistence type="inferred from homology"/>
<feature type="binding site" evidence="11">
    <location>
        <position position="79"/>
    </location>
    <ligand>
        <name>Ca(2+)</name>
        <dbReference type="ChEBI" id="CHEBI:29108"/>
        <label>1</label>
    </ligand>
</feature>
<dbReference type="EMBL" id="LVLJ01002373">
    <property type="protein sequence ID" value="OAE25247.1"/>
    <property type="molecule type" value="Genomic_DNA"/>
</dbReference>
<dbReference type="PRINTS" id="PR00461">
    <property type="entry name" value="PLPEROXIDASE"/>
</dbReference>
<feature type="binding site" evidence="11">
    <location>
        <position position="81"/>
    </location>
    <ligand>
        <name>Ca(2+)</name>
        <dbReference type="ChEBI" id="CHEBI:29108"/>
        <label>1</label>
    </ligand>
</feature>
<comment type="catalytic activity">
    <reaction evidence="1 14">
        <text>2 a phenolic donor + H2O2 = 2 a phenolic radical donor + 2 H2O</text>
        <dbReference type="Rhea" id="RHEA:56136"/>
        <dbReference type="ChEBI" id="CHEBI:15377"/>
        <dbReference type="ChEBI" id="CHEBI:16240"/>
        <dbReference type="ChEBI" id="CHEBI:139520"/>
        <dbReference type="ChEBI" id="CHEBI:139521"/>
        <dbReference type="EC" id="1.11.1.7"/>
    </reaction>
</comment>
<evidence type="ECO:0000256" key="11">
    <source>
        <dbReference type="PIRSR" id="PIRSR600823-3"/>
    </source>
</evidence>
<dbReference type="FunFam" id="1.10.520.10:FF:000009">
    <property type="entry name" value="Peroxidase"/>
    <property type="match status" value="1"/>
</dbReference>
<keyword evidence="14" id="KW-0376">Hydrogen peroxide</keyword>
<evidence type="ECO:0000256" key="4">
    <source>
        <dbReference type="ARBA" id="ARBA00022617"/>
    </source>
</evidence>
<evidence type="ECO:0000256" key="9">
    <source>
        <dbReference type="PIRSR" id="PIRSR600823-1"/>
    </source>
</evidence>
<feature type="binding site" evidence="11">
    <location>
        <position position="77"/>
    </location>
    <ligand>
        <name>Ca(2+)</name>
        <dbReference type="ChEBI" id="CHEBI:29108"/>
        <label>1</label>
    </ligand>
</feature>
<dbReference type="Gene3D" id="1.10.520.10">
    <property type="match status" value="1"/>
</dbReference>
<evidence type="ECO:0000256" key="5">
    <source>
        <dbReference type="ARBA" id="ARBA00022723"/>
    </source>
</evidence>
<feature type="signal peptide" evidence="14">
    <location>
        <begin position="1"/>
        <end position="29"/>
    </location>
</feature>
<name>A0A176VWW2_MARPO</name>
<keyword evidence="4 14" id="KW-0349">Heme</keyword>
<dbReference type="GO" id="GO:0140825">
    <property type="term" value="F:lactoperoxidase activity"/>
    <property type="evidence" value="ECO:0007669"/>
    <property type="project" value="UniProtKB-EC"/>
</dbReference>
<evidence type="ECO:0000259" key="15">
    <source>
        <dbReference type="PROSITE" id="PS50873"/>
    </source>
</evidence>
<dbReference type="SUPFAM" id="SSF48113">
    <property type="entry name" value="Heme-dependent peroxidases"/>
    <property type="match status" value="1"/>
</dbReference>
<dbReference type="GO" id="GO:0020037">
    <property type="term" value="F:heme binding"/>
    <property type="evidence" value="ECO:0007669"/>
    <property type="project" value="UniProtKB-UniRule"/>
</dbReference>
<organism evidence="17 18">
    <name type="scientific">Marchantia polymorpha subsp. ruderalis</name>
    <dbReference type="NCBI Taxonomy" id="1480154"/>
    <lineage>
        <taxon>Eukaryota</taxon>
        <taxon>Viridiplantae</taxon>
        <taxon>Streptophyta</taxon>
        <taxon>Embryophyta</taxon>
        <taxon>Marchantiophyta</taxon>
        <taxon>Marchantiopsida</taxon>
        <taxon>Marchantiidae</taxon>
        <taxon>Marchantiales</taxon>
        <taxon>Marchantiaceae</taxon>
        <taxon>Marchantia</taxon>
    </lineage>
</organism>
<dbReference type="CDD" id="cd00693">
    <property type="entry name" value="secretory_peroxidase"/>
    <property type="match status" value="1"/>
</dbReference>
<dbReference type="InterPro" id="IPR002016">
    <property type="entry name" value="Haem_peroxidase"/>
</dbReference>
<feature type="binding site" evidence="11">
    <location>
        <position position="199"/>
    </location>
    <ligand>
        <name>Ca(2+)</name>
        <dbReference type="ChEBI" id="CHEBI:29108"/>
        <label>2</label>
    </ligand>
</feature>
<feature type="site" description="Transition state stabilizer" evidence="12">
    <location>
        <position position="67"/>
    </location>
</feature>
<comment type="function">
    <text evidence="14">Removal of H(2)O(2), oxidation of toxic reductants, biosynthesis and degradation of lignin, suberization, auxin catabolism, response to environmental stresses such as wounding, pathogen attack and oxidative stress.</text>
</comment>
<feature type="binding site" evidence="11">
    <location>
        <position position="258"/>
    </location>
    <ligand>
        <name>Ca(2+)</name>
        <dbReference type="ChEBI" id="CHEBI:29108"/>
        <label>2</label>
    </ligand>
</feature>
<reference evidence="17 18" key="1">
    <citation type="submission" date="2016-03" db="EMBL/GenBank/DDBJ databases">
        <title>Mechanisms controlling the formation of the plant cell surface in tip-growing cells are functionally conserved among land plants.</title>
        <authorList>
            <person name="Honkanen S."/>
            <person name="Jones V.A."/>
            <person name="Morieri G."/>
            <person name="Champion C."/>
            <person name="Hetherington A.J."/>
            <person name="Kelly S."/>
            <person name="Saint-Marcoux D."/>
            <person name="Proust H."/>
            <person name="Prescott H."/>
            <person name="Dolan L."/>
        </authorList>
    </citation>
    <scope>NUCLEOTIDE SEQUENCE [LARGE SCALE GENOMIC DNA]</scope>
    <source>
        <strain evidence="18">cv. Tak-1 and cv. Tak-2</strain>
        <tissue evidence="17">Whole gametophyte</tissue>
    </source>
</reference>
<comment type="subcellular location">
    <subcellularLocation>
        <location evidence="14">Secreted</location>
    </subcellularLocation>
</comment>
<dbReference type="EC" id="1.11.1.7" evidence="14"/>
<reference evidence="16" key="2">
    <citation type="journal article" date="2019" name="Curr. Biol.">
        <title>Chromatin organization in early land plants reveals an ancestral association between H3K27me3, transposons, and constitutive heterochromatin.</title>
        <authorList>
            <person name="Montgomery S.A."/>
            <person name="Tanizawa Y."/>
            <person name="Galik B."/>
            <person name="Wang N."/>
            <person name="Ito T."/>
            <person name="Mochizuki T."/>
            <person name="Akimcheva S."/>
            <person name="Bowman J."/>
            <person name="Cognat V."/>
            <person name="Drouard L."/>
            <person name="Ekker H."/>
            <person name="Houng S."/>
            <person name="Kohchi T."/>
            <person name="Lin S."/>
            <person name="Liu L.D."/>
            <person name="Nakamura Y."/>
            <person name="Valeeva L.R."/>
            <person name="Shakirov E.V."/>
            <person name="Shippen D.E."/>
            <person name="Wei W."/>
            <person name="Yagura M."/>
            <person name="Yamaoka S."/>
            <person name="Yamato K.T."/>
            <person name="Liu C."/>
            <person name="Berger F."/>
        </authorList>
    </citation>
    <scope>NUCLEOTIDE SEQUENCE [LARGE SCALE GENOMIC DNA]</scope>
    <source>
        <strain evidence="16">Tak-1</strain>
    </source>
</reference>
<gene>
    <name evidence="17" type="ORF">AXG93_1420s1100</name>
    <name evidence="16" type="ORF">Mp_7g19390</name>
</gene>
<evidence type="ECO:0000256" key="14">
    <source>
        <dbReference type="RuleBase" id="RU362060"/>
    </source>
</evidence>
<dbReference type="PANTHER" id="PTHR31388">
    <property type="entry name" value="PEROXIDASE 72-RELATED"/>
    <property type="match status" value="1"/>
</dbReference>
<feature type="binding site" evidence="11">
    <location>
        <position position="93"/>
    </location>
    <ligand>
        <name>Ca(2+)</name>
        <dbReference type="ChEBI" id="CHEBI:29108"/>
        <label>1</label>
    </ligand>
</feature>
<dbReference type="PRINTS" id="PR00458">
    <property type="entry name" value="PEROXIDASE"/>
</dbReference>
<evidence type="ECO:0000313" key="16">
    <source>
        <dbReference type="EMBL" id="BBN18087.1"/>
    </source>
</evidence>
<keyword evidence="14" id="KW-0964">Secreted</keyword>
<keyword evidence="6 14" id="KW-0560">Oxidoreductase</keyword>
<evidence type="ECO:0000256" key="3">
    <source>
        <dbReference type="ARBA" id="ARBA00022559"/>
    </source>
</evidence>
<feature type="disulfide bond" evidence="13">
    <location>
        <begin position="40"/>
        <end position="120"/>
    </location>
</feature>
<dbReference type="InterPro" id="IPR019794">
    <property type="entry name" value="Peroxidases_AS"/>
</dbReference>
<dbReference type="InterPro" id="IPR000823">
    <property type="entry name" value="Peroxidase_pln"/>
</dbReference>
<feature type="binding site" evidence="10">
    <location>
        <position position="168"/>
    </location>
    <ligand>
        <name>substrate</name>
    </ligand>
</feature>
<protein>
    <recommendedName>
        <fullName evidence="14">Peroxidase</fullName>
        <ecNumber evidence="14">1.11.1.7</ecNumber>
    </recommendedName>
</protein>
<feature type="domain" description="Plant heme peroxidase family profile" evidence="15">
    <location>
        <begin position="30"/>
        <end position="331"/>
    </location>
</feature>
<evidence type="ECO:0000256" key="10">
    <source>
        <dbReference type="PIRSR" id="PIRSR600823-2"/>
    </source>
</evidence>
<keyword evidence="5 11" id="KW-0479">Metal-binding</keyword>
<dbReference type="PANTHER" id="PTHR31388:SF5">
    <property type="entry name" value="PEROXIDASE"/>
    <property type="match status" value="1"/>
</dbReference>
<dbReference type="Gene3D" id="1.10.420.10">
    <property type="entry name" value="Peroxidase, domain 2"/>
    <property type="match status" value="1"/>
</dbReference>
<comment type="cofactor">
    <cofactor evidence="11 14">
        <name>heme b</name>
        <dbReference type="ChEBI" id="CHEBI:60344"/>
    </cofactor>
    <text evidence="11 14">Binds 1 heme b (iron(II)-protoporphyrin IX) group per subunit.</text>
</comment>
<evidence type="ECO:0000313" key="18">
    <source>
        <dbReference type="Proteomes" id="UP000077202"/>
    </source>
</evidence>
<feature type="binding site" description="axial binding residue" evidence="11">
    <location>
        <position position="198"/>
    </location>
    <ligand>
        <name>heme b</name>
        <dbReference type="ChEBI" id="CHEBI:60344"/>
    </ligand>
    <ligandPart>
        <name>Fe</name>
        <dbReference type="ChEBI" id="CHEBI:18248"/>
    </ligandPart>
</feature>
<dbReference type="PROSITE" id="PS50873">
    <property type="entry name" value="PEROXIDASE_4"/>
    <property type="match status" value="1"/>
</dbReference>
<feature type="disulfide bond" evidence="13">
    <location>
        <begin position="126"/>
        <end position="327"/>
    </location>
</feature>
<evidence type="ECO:0000313" key="17">
    <source>
        <dbReference type="EMBL" id="OAE25247.1"/>
    </source>
</evidence>
<dbReference type="Proteomes" id="UP000077202">
    <property type="component" value="Unassembled WGS sequence"/>
</dbReference>
<keyword evidence="14" id="KW-0732">Signal</keyword>
<evidence type="ECO:0000256" key="7">
    <source>
        <dbReference type="ARBA" id="ARBA00023004"/>
    </source>
</evidence>
<dbReference type="GO" id="GO:0006979">
    <property type="term" value="P:response to oxidative stress"/>
    <property type="evidence" value="ECO:0007669"/>
    <property type="project" value="UniProtKB-UniRule"/>
</dbReference>
<dbReference type="PROSITE" id="PS00436">
    <property type="entry name" value="PEROXIDASE_2"/>
    <property type="match status" value="1"/>
</dbReference>
<comment type="cofactor">
    <cofactor evidence="11 14">
        <name>Ca(2+)</name>
        <dbReference type="ChEBI" id="CHEBI:29108"/>
    </cofactor>
    <text evidence="11 14">Binds 2 calcium ions per subunit.</text>
</comment>
<dbReference type="AlphaFoldDB" id="A0A176VWW2"/>
<evidence type="ECO:0000256" key="12">
    <source>
        <dbReference type="PIRSR" id="PIRSR600823-4"/>
    </source>
</evidence>
<evidence type="ECO:0000313" key="19">
    <source>
        <dbReference type="Proteomes" id="UP001162541"/>
    </source>
</evidence>
<keyword evidence="11 14" id="KW-0106">Calcium</keyword>
<dbReference type="InterPro" id="IPR010255">
    <property type="entry name" value="Haem_peroxidase_sf"/>
</dbReference>
<feature type="active site" description="Proton acceptor" evidence="9">
    <location>
        <position position="71"/>
    </location>
</feature>
<dbReference type="GO" id="GO:0042744">
    <property type="term" value="P:hydrogen peroxide catabolic process"/>
    <property type="evidence" value="ECO:0007669"/>
    <property type="project" value="UniProtKB-KW"/>
</dbReference>
<keyword evidence="18" id="KW-1185">Reference proteome</keyword>
<reference evidence="19" key="3">
    <citation type="journal article" date="2020" name="Curr. Biol.">
        <title>Chromatin organization in early land plants reveals an ancestral association between H3K27me3, transposons, and constitutive heterochromatin.</title>
        <authorList>
            <person name="Montgomery S.A."/>
            <person name="Tanizawa Y."/>
            <person name="Galik B."/>
            <person name="Wang N."/>
            <person name="Ito T."/>
            <person name="Mochizuki T."/>
            <person name="Akimcheva S."/>
            <person name="Bowman J.L."/>
            <person name="Cognat V."/>
            <person name="Marechal-Drouard L."/>
            <person name="Ekker H."/>
            <person name="Hong S.F."/>
            <person name="Kohchi T."/>
            <person name="Lin S.S."/>
            <person name="Liu L.D."/>
            <person name="Nakamura Y."/>
            <person name="Valeeva L.R."/>
            <person name="Shakirov E.V."/>
            <person name="Shippen D.E."/>
            <person name="Wei W.L."/>
            <person name="Yagura M."/>
            <person name="Yamaoka S."/>
            <person name="Yamato K.T."/>
            <person name="Liu C."/>
            <person name="Berger F."/>
        </authorList>
    </citation>
    <scope>NUCLEOTIDE SEQUENCE [LARGE SCALE GENOMIC DNA]</scope>
    <source>
        <strain evidence="19">Tak-1</strain>
    </source>
</reference>
<accession>A0A176VWW2</accession>
<comment type="similarity">
    <text evidence="2">Belongs to the peroxidase family. Ascorbate peroxidase subfamily.</text>
</comment>
<feature type="chain" id="PRO_5042304643" description="Peroxidase" evidence="14">
    <location>
        <begin position="30"/>
        <end position="332"/>
    </location>
</feature>
<evidence type="ECO:0000256" key="1">
    <source>
        <dbReference type="ARBA" id="ARBA00000189"/>
    </source>
</evidence>
<evidence type="ECO:0000256" key="8">
    <source>
        <dbReference type="ARBA" id="ARBA00023157"/>
    </source>
</evidence>
<dbReference type="Pfam" id="PF00141">
    <property type="entry name" value="peroxidase"/>
    <property type="match status" value="1"/>
</dbReference>
<keyword evidence="3 14" id="KW-0575">Peroxidase</keyword>
<dbReference type="EMBL" id="AP019872">
    <property type="protein sequence ID" value="BBN18087.1"/>
    <property type="molecule type" value="Genomic_DNA"/>
</dbReference>
<evidence type="ECO:0000256" key="2">
    <source>
        <dbReference type="ARBA" id="ARBA00006873"/>
    </source>
</evidence>
<comment type="similarity">
    <text evidence="14">Belongs to the peroxidase family. Classical plant (class III) peroxidase subfamily.</text>
</comment>
<keyword evidence="7 11" id="KW-0408">Iron</keyword>
<feature type="disulfide bond" evidence="13">
    <location>
        <begin position="205"/>
        <end position="237"/>
    </location>
</feature>
<evidence type="ECO:0000256" key="6">
    <source>
        <dbReference type="ARBA" id="ARBA00023002"/>
    </source>
</evidence>
<dbReference type="PROSITE" id="PS00435">
    <property type="entry name" value="PEROXIDASE_1"/>
    <property type="match status" value="1"/>
</dbReference>
<feature type="disulfide bond" evidence="13">
    <location>
        <begin position="73"/>
        <end position="78"/>
    </location>
</feature>
<feature type="binding site" evidence="11">
    <location>
        <position position="72"/>
    </location>
    <ligand>
        <name>Ca(2+)</name>
        <dbReference type="ChEBI" id="CHEBI:29108"/>
        <label>1</label>
    </ligand>
</feature>
<dbReference type="Proteomes" id="UP001162541">
    <property type="component" value="Chromosome 7"/>
</dbReference>
<dbReference type="GO" id="GO:0046872">
    <property type="term" value="F:metal ion binding"/>
    <property type="evidence" value="ECO:0007669"/>
    <property type="project" value="UniProtKB-UniRule"/>
</dbReference>
<feature type="binding site" evidence="11">
    <location>
        <position position="75"/>
    </location>
    <ligand>
        <name>Ca(2+)</name>
        <dbReference type="ChEBI" id="CHEBI:29108"/>
        <label>1</label>
    </ligand>
</feature>
<feature type="binding site" evidence="11">
    <location>
        <position position="253"/>
    </location>
    <ligand>
        <name>Ca(2+)</name>
        <dbReference type="ChEBI" id="CHEBI:29108"/>
        <label>2</label>
    </ligand>
</feature>
<keyword evidence="8 13" id="KW-1015">Disulfide bond</keyword>
<evidence type="ECO:0000256" key="13">
    <source>
        <dbReference type="PIRSR" id="PIRSR600823-5"/>
    </source>
</evidence>
<sequence>MENPGRKLSTSWVLVLFLGALLTDHLATGQLSSTFYDSTCPDLLSTVKSGLDSAAASDSRLGGSLLRLHFHDCFVNGCDASVLLDDTTTFTGEKTAGPNANSLRGFNVVDDIKASVEAICPATVSCADILAILARDGTVAAGGPSWTVELGRRDGLTASKSAAESDIPNPTTDVLALTSSFSNVGLDQTDLAALSGAHTFGKAQCGAFVGRLYDYQGTGSPDPSIDPDFLATLQAACPDGGDATVLNNLDQGTPTTFDNSYYNNLLTGKGLLNSDQVLETTAGTTQDLVTSFGSDQSAFFSQFATSMIKMGGISVLTGSSGEIRTNCRAVNS</sequence>
<dbReference type="InterPro" id="IPR019793">
    <property type="entry name" value="Peroxidases_heam-ligand_BS"/>
</dbReference>
<feature type="binding site" evidence="11">
    <location>
        <position position="250"/>
    </location>
    <ligand>
        <name>Ca(2+)</name>
        <dbReference type="ChEBI" id="CHEBI:29108"/>
        <label>2</label>
    </ligand>
</feature>
<dbReference type="FunFam" id="1.10.420.10:FF:000001">
    <property type="entry name" value="Peroxidase"/>
    <property type="match status" value="1"/>
</dbReference>